<keyword evidence="1" id="KW-0812">Transmembrane</keyword>
<dbReference type="EMBL" id="POUN01000007">
    <property type="protein sequence ID" value="PNF78921.1"/>
    <property type="molecule type" value="Genomic_DNA"/>
</dbReference>
<dbReference type="Proteomes" id="UP000235925">
    <property type="component" value="Unassembled WGS sequence"/>
</dbReference>
<evidence type="ECO:0000313" key="3">
    <source>
        <dbReference type="Proteomes" id="UP000235925"/>
    </source>
</evidence>
<feature type="transmembrane region" description="Helical" evidence="1">
    <location>
        <begin position="12"/>
        <end position="31"/>
    </location>
</feature>
<organism evidence="2 3">
    <name type="scientific">Stutzerimonas stutzeri</name>
    <name type="common">Pseudomonas stutzeri</name>
    <dbReference type="NCBI Taxonomy" id="316"/>
    <lineage>
        <taxon>Bacteria</taxon>
        <taxon>Pseudomonadati</taxon>
        <taxon>Pseudomonadota</taxon>
        <taxon>Gammaproteobacteria</taxon>
        <taxon>Pseudomonadales</taxon>
        <taxon>Pseudomonadaceae</taxon>
        <taxon>Stutzerimonas</taxon>
    </lineage>
</organism>
<feature type="transmembrane region" description="Helical" evidence="1">
    <location>
        <begin position="83"/>
        <end position="104"/>
    </location>
</feature>
<protein>
    <submittedName>
        <fullName evidence="2">Uncharacterized protein</fullName>
    </submittedName>
</protein>
<sequence length="117" mass="13743">MSDVSILERIFFLGWLVLFVAGGFNGIYICFHGIRRLDPYFSQLANIEWESHNPFDSFCRMHQYCFQYTFGVKRPDISNSIAAWLYFTCISLIIYWISMFIGFLGHQFGINILSDRS</sequence>
<keyword evidence="1" id="KW-0472">Membrane</keyword>
<proteinExistence type="predicted"/>
<evidence type="ECO:0000313" key="2">
    <source>
        <dbReference type="EMBL" id="PNF78921.1"/>
    </source>
</evidence>
<reference evidence="2 3" key="1">
    <citation type="submission" date="2018-01" db="EMBL/GenBank/DDBJ databases">
        <title>Denitrification phenotypes of diverse strains of Pseudomonas stutzeri.</title>
        <authorList>
            <person name="Milligan D.A."/>
            <person name="Bergaust L."/>
            <person name="Bakken L.R."/>
            <person name="Frostegard A."/>
        </authorList>
    </citation>
    <scope>NUCLEOTIDE SEQUENCE [LARGE SCALE GENOMIC DNA]</scope>
    <source>
        <strain evidence="2 3">KC</strain>
    </source>
</reference>
<dbReference type="OrthoDB" id="6891300at2"/>
<name>A0A2N8RX12_STUST</name>
<gene>
    <name evidence="2" type="ORF">CXK92_20465</name>
</gene>
<keyword evidence="1" id="KW-1133">Transmembrane helix</keyword>
<evidence type="ECO:0000256" key="1">
    <source>
        <dbReference type="SAM" id="Phobius"/>
    </source>
</evidence>
<accession>A0A2N8RX12</accession>
<comment type="caution">
    <text evidence="2">The sequence shown here is derived from an EMBL/GenBank/DDBJ whole genome shotgun (WGS) entry which is preliminary data.</text>
</comment>
<dbReference type="AlphaFoldDB" id="A0A2N8RX12"/>